<feature type="domain" description="Fumarylacetoacetase-like C-terminal" evidence="4">
    <location>
        <begin position="972"/>
        <end position="1180"/>
    </location>
</feature>
<dbReference type="InterPro" id="IPR011234">
    <property type="entry name" value="Fumarylacetoacetase-like_C"/>
</dbReference>
<feature type="region of interest" description="Disordered" evidence="3">
    <location>
        <begin position="825"/>
        <end position="848"/>
    </location>
</feature>
<organism evidence="5 6">
    <name type="scientific">Alternaria burnsii</name>
    <dbReference type="NCBI Taxonomy" id="1187904"/>
    <lineage>
        <taxon>Eukaryota</taxon>
        <taxon>Fungi</taxon>
        <taxon>Dikarya</taxon>
        <taxon>Ascomycota</taxon>
        <taxon>Pezizomycotina</taxon>
        <taxon>Dothideomycetes</taxon>
        <taxon>Pleosporomycetidae</taxon>
        <taxon>Pleosporales</taxon>
        <taxon>Pleosporineae</taxon>
        <taxon>Pleosporaceae</taxon>
        <taxon>Alternaria</taxon>
        <taxon>Alternaria sect. Alternaria</taxon>
    </lineage>
</organism>
<dbReference type="RefSeq" id="XP_038790201.1">
    <property type="nucleotide sequence ID" value="XM_038926909.1"/>
</dbReference>
<reference evidence="5" key="2">
    <citation type="submission" date="2020-08" db="EMBL/GenBank/DDBJ databases">
        <title>Draft Genome Sequence of Cumin Blight Pathogen Alternaria burnsii.</title>
        <authorList>
            <person name="Feng Z."/>
        </authorList>
    </citation>
    <scope>NUCLEOTIDE SEQUENCE</scope>
    <source>
        <strain evidence="5">CBS107.38</strain>
    </source>
</reference>
<evidence type="ECO:0000313" key="5">
    <source>
        <dbReference type="EMBL" id="KAF7680211.1"/>
    </source>
</evidence>
<comment type="caution">
    <text evidence="5">The sequence shown here is derived from an EMBL/GenBank/DDBJ whole genome shotgun (WGS) entry which is preliminary data.</text>
</comment>
<dbReference type="FunFam" id="3.90.850.10:FF:000002">
    <property type="entry name" value="2-hydroxyhepta-2,4-diene-1,7-dioate isomerase"/>
    <property type="match status" value="1"/>
</dbReference>
<evidence type="ECO:0000256" key="3">
    <source>
        <dbReference type="SAM" id="MobiDB-lite"/>
    </source>
</evidence>
<evidence type="ECO:0000256" key="2">
    <source>
        <dbReference type="ARBA" id="ARBA00022723"/>
    </source>
</evidence>
<proteinExistence type="inferred from homology"/>
<dbReference type="GO" id="GO:0006107">
    <property type="term" value="P:oxaloacetate metabolic process"/>
    <property type="evidence" value="ECO:0007669"/>
    <property type="project" value="UniProtKB-ARBA"/>
</dbReference>
<feature type="region of interest" description="Disordered" evidence="3">
    <location>
        <begin position="363"/>
        <end position="393"/>
    </location>
</feature>
<gene>
    <name evidence="5" type="ORF">GT037_001862</name>
</gene>
<evidence type="ECO:0000259" key="4">
    <source>
        <dbReference type="Pfam" id="PF01557"/>
    </source>
</evidence>
<dbReference type="PANTHER" id="PTHR11820:SF7">
    <property type="entry name" value="ACYLPYRUVASE FAHD1, MITOCHONDRIAL"/>
    <property type="match status" value="1"/>
</dbReference>
<name>A0A8H7B9D2_9PLEO</name>
<comment type="similarity">
    <text evidence="1">Belongs to the FAH family.</text>
</comment>
<feature type="compositionally biased region" description="Polar residues" evidence="3">
    <location>
        <begin position="381"/>
        <end position="393"/>
    </location>
</feature>
<dbReference type="Pfam" id="PF01557">
    <property type="entry name" value="FAA_hydrolase"/>
    <property type="match status" value="1"/>
</dbReference>
<dbReference type="GO" id="GO:0046872">
    <property type="term" value="F:metal ion binding"/>
    <property type="evidence" value="ECO:0007669"/>
    <property type="project" value="UniProtKB-KW"/>
</dbReference>
<feature type="region of interest" description="Disordered" evidence="3">
    <location>
        <begin position="424"/>
        <end position="468"/>
    </location>
</feature>
<dbReference type="AlphaFoldDB" id="A0A8H7B9D2"/>
<keyword evidence="6" id="KW-1185">Reference proteome</keyword>
<sequence length="1184" mass="128292">MSFSNTHLPDWAIPADPMDLACIAQVRYHSAMELDGDYQPEDLQQIAEDVAVDLRRRWDEVLQRSRDTAEDEDLRRFANAEVERQRAKEDEETHLALSISQAESNQAEEAEFQTAKLESRVDERARAERAEREQLEQAVLDSLVTATLLEQEQKEAIDKAIVESESTVKREQKRKVEELTCRLAKYTINDLTEEEHMRLGILLSQKKELRNSDAAVLPATLAVDGGRSSVKSPHPATAGTLSSLPIRIGPSVLSVPSSGSPLYGTEAENPARRVELPKVSRSTPSDSRISENHLVYPGAFPVSPSQTSSAARGAVGRPISNCSTPLLPDAYASSYAGSTAPHIEAGSLPGMLFGKRMIIRRPLSTGRSSERLSGTYPPPSQANDSPNRSATVSTGDTFITARESLSPQLLAQPQSALSNSWRNEYHDSQQREAQESRSSTPFSLYSLPSRASSVGRPPSSQTLRESVARKPVANCRPLAPVASVSRPPEIAPDAVLSPAVASSYSQQLSIHYHINGNGPVTINNYKVPENTTSSLSLAQHVPTRDGGNIANGMKEARIGFKTIAEVKSAAKNLARSATQRKRFKVDSPRIAYAAVNEIGDFEQASVPEVQNDVGSIAPLPQTQKWFVTNPDISCSNLNTPEAGGSPSSEHPMSQTIGGIAPRMPLLQQSTASSPLSTTTQQTTMRPPQWDESMILDVNGDAVTPPSDRQSDLTSLPNDGSIIHDAAASNIFDRGLMPPPLNFGKRTNTVLRKPQNLAGMSSTAPSQSPQMSRNPMSRYMAQVQKRPDEWLQRPVQFSFRTQGSAPGSPDSMAAEAPTPGRVNEALGRRSKFPPIDTNLANVPPGERGINHFNSRSMTDYGRMAHDPDYTRFRNLFSYSSNLHTNMGSIDIASGMKTTWSRLVRFVAAEDGVEHIGEPLDTELDVGAALAAGSEVGVRVFTGSSVLSVDAQPTSAIATISRLLPPLSRTEVGTIRCIGLNYRKHAREMNLDLPNHPTLFFKPATCLGAPNGPLVIPRQATDGQADYEAELAIIIGKSARNVSTEDAMDYVLGYTCSNDVTARVHQFNGAQWSFGKGFDGFAPLGPCLVSASSILNPGDIELRTVLNGETMQYSLANDMIFSIPEIVAYLSQGTTLEPGTVIMTGTPHGIGVSKVPKVWLKQGDDLRIVMSHGMGSLVTPVVYEKA</sequence>
<dbReference type="InterPro" id="IPR036663">
    <property type="entry name" value="Fumarylacetoacetase_C_sf"/>
</dbReference>
<dbReference type="GeneID" id="62200087"/>
<accession>A0A8H7B9D2</accession>
<dbReference type="EMBL" id="JAAABM010000002">
    <property type="protein sequence ID" value="KAF7680211.1"/>
    <property type="molecule type" value="Genomic_DNA"/>
</dbReference>
<feature type="compositionally biased region" description="Basic and acidic residues" evidence="3">
    <location>
        <begin position="424"/>
        <end position="435"/>
    </location>
</feature>
<dbReference type="GO" id="GO:0050163">
    <property type="term" value="F:oxaloacetate tautomerase activity"/>
    <property type="evidence" value="ECO:0007669"/>
    <property type="project" value="UniProtKB-ARBA"/>
</dbReference>
<evidence type="ECO:0000256" key="1">
    <source>
        <dbReference type="ARBA" id="ARBA00010211"/>
    </source>
</evidence>
<dbReference type="PANTHER" id="PTHR11820">
    <property type="entry name" value="ACYLPYRUVASE"/>
    <property type="match status" value="1"/>
</dbReference>
<evidence type="ECO:0000313" key="6">
    <source>
        <dbReference type="Proteomes" id="UP000596902"/>
    </source>
</evidence>
<reference evidence="5" key="1">
    <citation type="submission" date="2020-01" db="EMBL/GenBank/DDBJ databases">
        <authorList>
            <person name="Feng Z.H.Z."/>
        </authorList>
    </citation>
    <scope>NUCLEOTIDE SEQUENCE</scope>
    <source>
        <strain evidence="5">CBS107.38</strain>
    </source>
</reference>
<keyword evidence="5" id="KW-0378">Hydrolase</keyword>
<dbReference type="Proteomes" id="UP000596902">
    <property type="component" value="Unassembled WGS sequence"/>
</dbReference>
<protein>
    <submittedName>
        <fullName evidence="5">Fumarylacetoacetate hydrolase</fullName>
    </submittedName>
</protein>
<keyword evidence="2" id="KW-0479">Metal-binding</keyword>
<dbReference type="Gene3D" id="3.90.850.10">
    <property type="entry name" value="Fumarylacetoacetase-like, C-terminal domain"/>
    <property type="match status" value="1"/>
</dbReference>
<dbReference type="GO" id="GO:0018773">
    <property type="term" value="F:acetylpyruvate hydrolase activity"/>
    <property type="evidence" value="ECO:0007669"/>
    <property type="project" value="TreeGrafter"/>
</dbReference>
<dbReference type="SUPFAM" id="SSF56529">
    <property type="entry name" value="FAH"/>
    <property type="match status" value="1"/>
</dbReference>